<dbReference type="SUPFAM" id="SSF160719">
    <property type="entry name" value="gpW/gp25-like"/>
    <property type="match status" value="1"/>
</dbReference>
<name>A0A8I0PUS0_MORMO</name>
<gene>
    <name evidence="2" type="ORF">CYG68_03790</name>
</gene>
<dbReference type="Gene3D" id="3.10.450.40">
    <property type="match status" value="1"/>
</dbReference>
<dbReference type="InterPro" id="IPR007048">
    <property type="entry name" value="IraD/Gp25-like"/>
</dbReference>
<organism evidence="2 3">
    <name type="scientific">Morganella morganii</name>
    <name type="common">Proteus morganii</name>
    <dbReference type="NCBI Taxonomy" id="582"/>
    <lineage>
        <taxon>Bacteria</taxon>
        <taxon>Pseudomonadati</taxon>
        <taxon>Pseudomonadota</taxon>
        <taxon>Gammaproteobacteria</taxon>
        <taxon>Enterobacterales</taxon>
        <taxon>Morganellaceae</taxon>
        <taxon>Morganella</taxon>
    </lineage>
</organism>
<dbReference type="AlphaFoldDB" id="A0A8I0PUS0"/>
<dbReference type="Pfam" id="PF04965">
    <property type="entry name" value="GPW_gp25"/>
    <property type="match status" value="1"/>
</dbReference>
<dbReference type="RefSeq" id="WP_193829494.1">
    <property type="nucleotide sequence ID" value="NZ_PKLF01000003.1"/>
</dbReference>
<sequence>MNTAQILSSSSLSLWRQPALGKTGLVTGADSVAQCVRIILRTPKGSDPLRPDFGNDAWRYLDHPVREAVAHVIRESVESLRQWEPRCLNVRVTPLIAGEHVTLQVSWQLQNGHKMSSEVIWR</sequence>
<evidence type="ECO:0000259" key="1">
    <source>
        <dbReference type="Pfam" id="PF04965"/>
    </source>
</evidence>
<protein>
    <submittedName>
        <fullName evidence="2">Baseplate protein</fullName>
    </submittedName>
</protein>
<dbReference type="EMBL" id="PKLF01000003">
    <property type="protein sequence ID" value="MBE8611537.1"/>
    <property type="molecule type" value="Genomic_DNA"/>
</dbReference>
<dbReference type="Proteomes" id="UP000650477">
    <property type="component" value="Unassembled WGS sequence"/>
</dbReference>
<evidence type="ECO:0000313" key="2">
    <source>
        <dbReference type="EMBL" id="MBE8611537.1"/>
    </source>
</evidence>
<comment type="caution">
    <text evidence="2">The sequence shown here is derived from an EMBL/GenBank/DDBJ whole genome shotgun (WGS) entry which is preliminary data.</text>
</comment>
<proteinExistence type="predicted"/>
<accession>A0A8I0PUS0</accession>
<reference evidence="2" key="1">
    <citation type="submission" date="2017-12" db="EMBL/GenBank/DDBJ databases">
        <title>Genome sequencing and analysis.</title>
        <authorList>
            <person name="Huang Y.-T."/>
        </authorList>
    </citation>
    <scope>NUCLEOTIDE SEQUENCE</scope>
    <source>
        <strain evidence="2">VGH116</strain>
    </source>
</reference>
<feature type="domain" description="IraD/Gp25-like" evidence="1">
    <location>
        <begin position="28"/>
        <end position="94"/>
    </location>
</feature>
<evidence type="ECO:0000313" key="3">
    <source>
        <dbReference type="Proteomes" id="UP000650477"/>
    </source>
</evidence>